<evidence type="ECO:0000313" key="9">
    <source>
        <dbReference type="EMBL" id="KAF0688811.1"/>
    </source>
</evidence>
<dbReference type="PROSITE" id="PS51158">
    <property type="entry name" value="ALPHA_KINASE"/>
    <property type="match status" value="1"/>
</dbReference>
<dbReference type="SUPFAM" id="SSF56112">
    <property type="entry name" value="Protein kinase-like (PK-like)"/>
    <property type="match status" value="1"/>
</dbReference>
<accession>A0A485LEK0</accession>
<dbReference type="Gene3D" id="3.30.200.20">
    <property type="entry name" value="Phosphorylase Kinase, domain 1"/>
    <property type="match status" value="1"/>
</dbReference>
<keyword evidence="11" id="KW-1185">Reference proteome</keyword>
<evidence type="ECO:0000313" key="11">
    <source>
        <dbReference type="Proteomes" id="UP000332933"/>
    </source>
</evidence>
<dbReference type="OrthoDB" id="64271at2759"/>
<evidence type="ECO:0000256" key="5">
    <source>
        <dbReference type="ARBA" id="ARBA00022729"/>
    </source>
</evidence>
<evidence type="ECO:0000256" key="2">
    <source>
        <dbReference type="ARBA" id="ARBA00022525"/>
    </source>
</evidence>
<evidence type="ECO:0000259" key="8">
    <source>
        <dbReference type="PROSITE" id="PS51158"/>
    </source>
</evidence>
<dbReference type="InterPro" id="IPR011009">
    <property type="entry name" value="Kinase-like_dom_sf"/>
</dbReference>
<sequence>MGDSVFNLAGLVSEINIGPSAYFPPSASSGARPHDATTSTKRRDAMLSIAEHDEWGLTEADVDADLDGALSQIRARKATSIEQLVARLRATQEVHVAFLVDTTGSMEPQMAAVKDQIRAIAATFTHQGLGVHVAFVGYKDHFDGVDHFQVFAFSPDIAAFERFVVAIPADGGGDGPEDVLGGLDAAATRLQWDPRCTNVLFHIGDAPPHGLEFSGVNGGDSFPKGHPKDKSPTELFAKLEALNVRYHFGRLNSWTDAMLALFDAASTVPLTVFEALDPIVLRTSVVASTLQTVTCNRDKALLVRGTMRQLTFVGLDQPPPDWPTQPTQTGNVVRRVYSATATVAQLLEPKAFELRLRTSRFRVAPHPFAHGCERATFLAQELRVPVAKPVAAPARTSHWLSRFGMAKAAAPAPPATWVAMVAKRFRHVLTSTSEEGRFMQAMECQTLAAALATVFNAAVGHPDMLTFLDTHVVHFPTEFVAVELFLDKFVRFTNNNGWVCDDVTTDEAVQHAVAFSHWTHATTKGYLMVVDLQGARTDDGRLQLTDPAIHCRDSERFTGGTNFGEHGMDLFFESHRCNAVCRKLNLVSSPVTQL</sequence>
<evidence type="ECO:0000256" key="6">
    <source>
        <dbReference type="ARBA" id="ARBA00022777"/>
    </source>
</evidence>
<keyword evidence="4" id="KW-0808">Transferase</keyword>
<dbReference type="PANTHER" id="PTHR47763">
    <property type="entry name" value="ALPHA-PROTEIN KINASE VWKA"/>
    <property type="match status" value="1"/>
</dbReference>
<reference evidence="9" key="2">
    <citation type="submission" date="2019-06" db="EMBL/GenBank/DDBJ databases">
        <title>Genomics analysis of Aphanomyces spp. identifies a new class of oomycete effector associated with host adaptation.</title>
        <authorList>
            <person name="Gaulin E."/>
        </authorList>
    </citation>
    <scope>NUCLEOTIDE SEQUENCE</scope>
    <source>
        <strain evidence="9">CBS 578.67</strain>
    </source>
</reference>
<dbReference type="GO" id="GO:0005524">
    <property type="term" value="F:ATP binding"/>
    <property type="evidence" value="ECO:0007669"/>
    <property type="project" value="InterPro"/>
</dbReference>
<dbReference type="EMBL" id="VJMH01006651">
    <property type="protein sequence ID" value="KAF0688811.1"/>
    <property type="molecule type" value="Genomic_DNA"/>
</dbReference>
<evidence type="ECO:0000256" key="4">
    <source>
        <dbReference type="ARBA" id="ARBA00022679"/>
    </source>
</evidence>
<dbReference type="EMBL" id="CAADRA010006673">
    <property type="protein sequence ID" value="VFT96333.1"/>
    <property type="molecule type" value="Genomic_DNA"/>
</dbReference>
<keyword evidence="6" id="KW-0418">Kinase</keyword>
<protein>
    <submittedName>
        <fullName evidence="10">Aste57867_19633 protein</fullName>
    </submittedName>
</protein>
<dbReference type="CDD" id="cd00198">
    <property type="entry name" value="vWFA"/>
    <property type="match status" value="1"/>
</dbReference>
<feature type="region of interest" description="Disordered" evidence="7">
    <location>
        <begin position="22"/>
        <end position="41"/>
    </location>
</feature>
<dbReference type="Gene3D" id="3.20.200.10">
    <property type="entry name" value="MHCK/EF2 kinase"/>
    <property type="match status" value="1"/>
</dbReference>
<dbReference type="InterPro" id="IPR056861">
    <property type="entry name" value="HMCN1-like_VWA"/>
</dbReference>
<dbReference type="SMART" id="SM00811">
    <property type="entry name" value="Alpha_kinase"/>
    <property type="match status" value="1"/>
</dbReference>
<dbReference type="AlphaFoldDB" id="A0A485LEK0"/>
<dbReference type="Proteomes" id="UP000332933">
    <property type="component" value="Unassembled WGS sequence"/>
</dbReference>
<evidence type="ECO:0000313" key="10">
    <source>
        <dbReference type="EMBL" id="VFT96333.1"/>
    </source>
</evidence>
<dbReference type="GO" id="GO:0004674">
    <property type="term" value="F:protein serine/threonine kinase activity"/>
    <property type="evidence" value="ECO:0007669"/>
    <property type="project" value="UniProtKB-KW"/>
</dbReference>
<name>A0A485LEK0_9STRA</name>
<keyword evidence="3" id="KW-0723">Serine/threonine-protein kinase</keyword>
<keyword evidence="5" id="KW-0732">Signal</keyword>
<evidence type="ECO:0000256" key="7">
    <source>
        <dbReference type="SAM" id="MobiDB-lite"/>
    </source>
</evidence>
<dbReference type="Pfam" id="PF02816">
    <property type="entry name" value="Alpha_kinase"/>
    <property type="match status" value="1"/>
</dbReference>
<dbReference type="InterPro" id="IPR052969">
    <property type="entry name" value="Thr-specific_kinase-like"/>
</dbReference>
<evidence type="ECO:0000256" key="3">
    <source>
        <dbReference type="ARBA" id="ARBA00022527"/>
    </source>
</evidence>
<proteinExistence type="predicted"/>
<dbReference type="Pfam" id="PF25106">
    <property type="entry name" value="VWA_4"/>
    <property type="match status" value="1"/>
</dbReference>
<evidence type="ECO:0000256" key="1">
    <source>
        <dbReference type="ARBA" id="ARBA00004613"/>
    </source>
</evidence>
<gene>
    <name evidence="10" type="primary">Aste57867_19633</name>
    <name evidence="9" type="ORF">As57867_019568</name>
    <name evidence="10" type="ORF">ASTE57867_19633</name>
</gene>
<reference evidence="10 11" key="1">
    <citation type="submission" date="2019-03" db="EMBL/GenBank/DDBJ databases">
        <authorList>
            <person name="Gaulin E."/>
            <person name="Dumas B."/>
        </authorList>
    </citation>
    <scope>NUCLEOTIDE SEQUENCE [LARGE SCALE GENOMIC DNA]</scope>
    <source>
        <strain evidence="10">CBS 568.67</strain>
    </source>
</reference>
<dbReference type="PANTHER" id="PTHR47763:SF4">
    <property type="entry name" value="ALPHA-PROTEIN KINASE VWKA"/>
    <property type="match status" value="1"/>
</dbReference>
<dbReference type="InterPro" id="IPR004166">
    <property type="entry name" value="a-kinase_dom"/>
</dbReference>
<organism evidence="10 11">
    <name type="scientific">Aphanomyces stellatus</name>
    <dbReference type="NCBI Taxonomy" id="120398"/>
    <lineage>
        <taxon>Eukaryota</taxon>
        <taxon>Sar</taxon>
        <taxon>Stramenopiles</taxon>
        <taxon>Oomycota</taxon>
        <taxon>Saprolegniomycetes</taxon>
        <taxon>Saprolegniales</taxon>
        <taxon>Verrucalvaceae</taxon>
        <taxon>Aphanomyces</taxon>
    </lineage>
</organism>
<feature type="domain" description="Alpha-type protein kinase" evidence="8">
    <location>
        <begin position="329"/>
        <end position="589"/>
    </location>
</feature>
<dbReference type="SUPFAM" id="SSF53300">
    <property type="entry name" value="vWA-like"/>
    <property type="match status" value="1"/>
</dbReference>
<dbReference type="Gene3D" id="3.40.50.410">
    <property type="entry name" value="von Willebrand factor, type A domain"/>
    <property type="match status" value="1"/>
</dbReference>
<dbReference type="InterPro" id="IPR036465">
    <property type="entry name" value="vWFA_dom_sf"/>
</dbReference>
<comment type="subcellular location">
    <subcellularLocation>
        <location evidence="1">Secreted</location>
    </subcellularLocation>
</comment>
<keyword evidence="2" id="KW-0964">Secreted</keyword>